<gene>
    <name evidence="3" type="ORF">CVT25_007844</name>
</gene>
<protein>
    <recommendedName>
        <fullName evidence="2">Nephrocystin 3-like N-terminal domain-containing protein</fullName>
    </recommendedName>
</protein>
<comment type="caution">
    <text evidence="3">The sequence shown here is derived from an EMBL/GenBank/DDBJ whole genome shotgun (WGS) entry which is preliminary data.</text>
</comment>
<sequence>MFRNSSNVLINGGTFTDHHENHHTPSSEVNNCWRQHLSGHSITQLIGWFIGKFGWDNFVLWLHGPAGTGKSAIAQTFAELCAKRNRLLAIFFFSRSDLRQNNEKTFVATLAYQLWLQIHESWPIIEAAISNNPAIFQLNFNAQFRTPFLDPLLQLSRARRFTSGTPYPNLIIIDGLHECNGADVQSTILNTISNAPQRHRSALPFKFLVVSRPEYHLTTSFSVAALHSLTFRLALDDTYRPNMDIRLYLVDSFCEIRNTHIIRAIFQIHGQALVSLNC</sequence>
<dbReference type="Pfam" id="PF24883">
    <property type="entry name" value="NPHP3_N"/>
    <property type="match status" value="1"/>
</dbReference>
<evidence type="ECO:0000259" key="2">
    <source>
        <dbReference type="Pfam" id="PF24883"/>
    </source>
</evidence>
<feature type="domain" description="Nephrocystin 3-like N-terminal" evidence="2">
    <location>
        <begin position="57"/>
        <end position="212"/>
    </location>
</feature>
<accession>A0A409XJH9</accession>
<dbReference type="STRING" id="93625.A0A409XJH9"/>
<organism evidence="3 4">
    <name type="scientific">Psilocybe cyanescens</name>
    <dbReference type="NCBI Taxonomy" id="93625"/>
    <lineage>
        <taxon>Eukaryota</taxon>
        <taxon>Fungi</taxon>
        <taxon>Dikarya</taxon>
        <taxon>Basidiomycota</taxon>
        <taxon>Agaricomycotina</taxon>
        <taxon>Agaricomycetes</taxon>
        <taxon>Agaricomycetidae</taxon>
        <taxon>Agaricales</taxon>
        <taxon>Agaricineae</taxon>
        <taxon>Strophariaceae</taxon>
        <taxon>Psilocybe</taxon>
    </lineage>
</organism>
<dbReference type="SUPFAM" id="SSF52540">
    <property type="entry name" value="P-loop containing nucleoside triphosphate hydrolases"/>
    <property type="match status" value="1"/>
</dbReference>
<evidence type="ECO:0000313" key="4">
    <source>
        <dbReference type="Proteomes" id="UP000283269"/>
    </source>
</evidence>
<dbReference type="InterPro" id="IPR056884">
    <property type="entry name" value="NPHP3-like_N"/>
</dbReference>
<dbReference type="InParanoid" id="A0A409XJH9"/>
<evidence type="ECO:0000256" key="1">
    <source>
        <dbReference type="ARBA" id="ARBA00022737"/>
    </source>
</evidence>
<dbReference type="Gene3D" id="3.40.50.300">
    <property type="entry name" value="P-loop containing nucleotide triphosphate hydrolases"/>
    <property type="match status" value="1"/>
</dbReference>
<name>A0A409XJH9_PSICY</name>
<keyword evidence="1" id="KW-0677">Repeat</keyword>
<dbReference type="PANTHER" id="PTHR10039">
    <property type="entry name" value="AMELOGENIN"/>
    <property type="match status" value="1"/>
</dbReference>
<dbReference type="Proteomes" id="UP000283269">
    <property type="component" value="Unassembled WGS sequence"/>
</dbReference>
<dbReference type="AlphaFoldDB" id="A0A409XJH9"/>
<dbReference type="InterPro" id="IPR027417">
    <property type="entry name" value="P-loop_NTPase"/>
</dbReference>
<dbReference type="EMBL" id="NHYD01001513">
    <property type="protein sequence ID" value="PPQ90917.1"/>
    <property type="molecule type" value="Genomic_DNA"/>
</dbReference>
<evidence type="ECO:0000313" key="3">
    <source>
        <dbReference type="EMBL" id="PPQ90917.1"/>
    </source>
</evidence>
<keyword evidence="4" id="KW-1185">Reference proteome</keyword>
<reference evidence="3 4" key="1">
    <citation type="journal article" date="2018" name="Evol. Lett.">
        <title>Horizontal gene cluster transfer increased hallucinogenic mushroom diversity.</title>
        <authorList>
            <person name="Reynolds H.T."/>
            <person name="Vijayakumar V."/>
            <person name="Gluck-Thaler E."/>
            <person name="Korotkin H.B."/>
            <person name="Matheny P.B."/>
            <person name="Slot J.C."/>
        </authorList>
    </citation>
    <scope>NUCLEOTIDE SEQUENCE [LARGE SCALE GENOMIC DNA]</scope>
    <source>
        <strain evidence="3 4">2631</strain>
    </source>
</reference>
<proteinExistence type="predicted"/>
<dbReference type="OrthoDB" id="5967843at2759"/>